<evidence type="ECO:0000313" key="3">
    <source>
        <dbReference type="EMBL" id="RDB02289.1"/>
    </source>
</evidence>
<organism evidence="3 4">
    <name type="scientific">Runella aurantiaca</name>
    <dbReference type="NCBI Taxonomy" id="2282308"/>
    <lineage>
        <taxon>Bacteria</taxon>
        <taxon>Pseudomonadati</taxon>
        <taxon>Bacteroidota</taxon>
        <taxon>Cytophagia</taxon>
        <taxon>Cytophagales</taxon>
        <taxon>Spirosomataceae</taxon>
        <taxon>Runella</taxon>
    </lineage>
</organism>
<dbReference type="EMBL" id="QPIW01000049">
    <property type="protein sequence ID" value="RDB02289.1"/>
    <property type="molecule type" value="Genomic_DNA"/>
</dbReference>
<evidence type="ECO:0000259" key="2">
    <source>
        <dbReference type="Pfam" id="PF10263"/>
    </source>
</evidence>
<dbReference type="GO" id="GO:0006950">
    <property type="term" value="P:response to stress"/>
    <property type="evidence" value="ECO:0007669"/>
    <property type="project" value="UniProtKB-ARBA"/>
</dbReference>
<reference evidence="3 4" key="1">
    <citation type="submission" date="2018-07" db="EMBL/GenBank/DDBJ databases">
        <title>Genome analysis of Runella aurantiaca.</title>
        <authorList>
            <person name="Yang X."/>
        </authorList>
    </citation>
    <scope>NUCLEOTIDE SEQUENCE [LARGE SCALE GENOMIC DNA]</scope>
    <source>
        <strain evidence="3 4">YX9</strain>
    </source>
</reference>
<accession>A0A369HXP3</accession>
<feature type="compositionally biased region" description="Basic and acidic residues" evidence="1">
    <location>
        <begin position="225"/>
        <end position="236"/>
    </location>
</feature>
<sequence length="257" mass="29576">MAVTIQQFNTLEDLFSYYNTLLFDGELPACLVTLSHHRGSHGTFAPERWRDVQTQEKVHEITLNPDSMSRPDKQWHSTLVHEMVHLWQEVYGKPSRQCYHNKEWAAKMEAIGLMPSDTGAAGGKKTGQSMTHYIIERGLFDDAFENIGAQYLYSLKLPYQPSYPMIDFGLPAPKDPEEQDEETENEGKQKRSGTRIKYSCFCENNVWGKPDLRMICLECEQEFKPQPPKEKKHKEFIVNQGDLGKTQGQIKQPPRPA</sequence>
<protein>
    <submittedName>
        <fullName evidence="3">SprT domain-containing protein</fullName>
    </submittedName>
</protein>
<dbReference type="Pfam" id="PF10263">
    <property type="entry name" value="SprT-like"/>
    <property type="match status" value="1"/>
</dbReference>
<proteinExistence type="predicted"/>
<keyword evidence="4" id="KW-1185">Reference proteome</keyword>
<dbReference type="Proteomes" id="UP000253141">
    <property type="component" value="Unassembled WGS sequence"/>
</dbReference>
<dbReference type="RefSeq" id="WP_114464592.1">
    <property type="nucleotide sequence ID" value="NZ_QPIW01000049.1"/>
</dbReference>
<evidence type="ECO:0000256" key="1">
    <source>
        <dbReference type="SAM" id="MobiDB-lite"/>
    </source>
</evidence>
<dbReference type="OrthoDB" id="9787302at2"/>
<feature type="region of interest" description="Disordered" evidence="1">
    <location>
        <begin position="225"/>
        <end position="257"/>
    </location>
</feature>
<dbReference type="InterPro" id="IPR006640">
    <property type="entry name" value="SprT-like_domain"/>
</dbReference>
<name>A0A369HXP3_9BACT</name>
<gene>
    <name evidence="3" type="ORF">DVG78_29490</name>
</gene>
<feature type="domain" description="SprT-like" evidence="2">
    <location>
        <begin position="11"/>
        <end position="113"/>
    </location>
</feature>
<feature type="region of interest" description="Disordered" evidence="1">
    <location>
        <begin position="169"/>
        <end position="190"/>
    </location>
</feature>
<comment type="caution">
    <text evidence="3">The sequence shown here is derived from an EMBL/GenBank/DDBJ whole genome shotgun (WGS) entry which is preliminary data.</text>
</comment>
<evidence type="ECO:0000313" key="4">
    <source>
        <dbReference type="Proteomes" id="UP000253141"/>
    </source>
</evidence>
<dbReference type="AlphaFoldDB" id="A0A369HXP3"/>